<accession>D7DA06</accession>
<keyword evidence="2" id="KW-1185">Reference proteome</keyword>
<name>D7DA06_STAHD</name>
<dbReference type="EMBL" id="CP002051">
    <property type="protein sequence ID" value="ADI32602.1"/>
    <property type="molecule type" value="Genomic_DNA"/>
</dbReference>
<reference evidence="2" key="1">
    <citation type="submission" date="2010-05" db="EMBL/GenBank/DDBJ databases">
        <title>Complete sequence of Staphylothermus hellenicus DSM 12710.</title>
        <authorList>
            <consortium name="US DOE Joint Genome Institute"/>
            <person name="Lucas S."/>
            <person name="Copeland A."/>
            <person name="Lapidus A."/>
            <person name="Cheng J.-F."/>
            <person name="Bruce D."/>
            <person name="Goodwin L."/>
            <person name="Pitluck S."/>
            <person name="Davenport K."/>
            <person name="Detter J.C."/>
            <person name="Han C."/>
            <person name="Tapia R."/>
            <person name="Larimer F."/>
            <person name="Land M."/>
            <person name="Hauser L."/>
            <person name="Kyrpides N."/>
            <person name="Mikhailova N."/>
            <person name="Anderson I.J."/>
            <person name="Woyke T."/>
        </authorList>
    </citation>
    <scope>NUCLEOTIDE SEQUENCE [LARGE SCALE GENOMIC DNA]</scope>
    <source>
        <strain evidence="2">DSM 12710 / JCM 10830 / BK20S6-10-b1 / P8</strain>
    </source>
</reference>
<proteinExistence type="predicted"/>
<organism evidence="1 2">
    <name type="scientific">Staphylothermus hellenicus (strain DSM 12710 / JCM 10830 / BK20S6-10-b1 / P8)</name>
    <dbReference type="NCBI Taxonomy" id="591019"/>
    <lineage>
        <taxon>Archaea</taxon>
        <taxon>Thermoproteota</taxon>
        <taxon>Thermoprotei</taxon>
        <taxon>Desulfurococcales</taxon>
        <taxon>Desulfurococcaceae</taxon>
        <taxon>Staphylothermus</taxon>
    </lineage>
</organism>
<dbReference type="eggNOG" id="arCOG01766">
    <property type="taxonomic scope" value="Archaea"/>
</dbReference>
<dbReference type="KEGG" id="shc:Shell_1514"/>
<protein>
    <recommendedName>
        <fullName evidence="3">DUF432 domain-containing protein</fullName>
    </recommendedName>
</protein>
<dbReference type="HOGENOM" id="CLU_096705_1_0_2"/>
<gene>
    <name evidence="1" type="ordered locus">Shell_1514</name>
</gene>
<dbReference type="InterPro" id="IPR007366">
    <property type="entry name" value="DUF432"/>
</dbReference>
<evidence type="ECO:0000313" key="1">
    <source>
        <dbReference type="EMBL" id="ADI32602.1"/>
    </source>
</evidence>
<evidence type="ECO:0000313" key="2">
    <source>
        <dbReference type="Proteomes" id="UP000002573"/>
    </source>
</evidence>
<reference evidence="1 2" key="2">
    <citation type="journal article" date="2011" name="Stand. Genomic Sci.">
        <title>Complete genome sequence of Staphylothermus hellenicus P8.</title>
        <authorList>
            <person name="Anderson I."/>
            <person name="Wirth R."/>
            <person name="Lucas S."/>
            <person name="Copeland A."/>
            <person name="Lapidus A."/>
            <person name="Cheng J.F."/>
            <person name="Goodwin L."/>
            <person name="Pitluck S."/>
            <person name="Davenport K."/>
            <person name="Detter J.C."/>
            <person name="Han C."/>
            <person name="Tapia R."/>
            <person name="Land M."/>
            <person name="Hauser L."/>
            <person name="Pati A."/>
            <person name="Mikhailova N."/>
            <person name="Woyke T."/>
            <person name="Klenk H.P."/>
            <person name="Kyrpides N."/>
            <person name="Ivanova N."/>
        </authorList>
    </citation>
    <scope>NUCLEOTIDE SEQUENCE [LARGE SCALE GENOMIC DNA]</scope>
    <source>
        <strain evidence="2">DSM 12710 / JCM 10830 / BK20S6-10-b1 / P8</strain>
    </source>
</reference>
<evidence type="ECO:0008006" key="3">
    <source>
        <dbReference type="Google" id="ProtNLM"/>
    </source>
</evidence>
<dbReference type="AlphaFoldDB" id="D7DA06"/>
<dbReference type="Proteomes" id="UP000002573">
    <property type="component" value="Chromosome"/>
</dbReference>
<sequence length="244" mass="27816">MVSAVVLNGYGVLGIGKEYVVDKYTLSLERVGDEIVVYRRSINDDVLVEQKIVGFDKVLITPFYPVLLPRRVTSFILVDFSEKIRLAPNSYTEIYIYVPVDIAVYVYRDNSFDIIDVIEGTDPKYALYGSTSMGVIARYSVSKTYISEPEPVFGKAVSLLKINNTLDEWVLFTQILLDSNNLALYYREKSWKAYTQEINVTINSKTTASIKYGRSFRKGLKRIDDPKDFKPPRISPGTEMLWGI</sequence>
<dbReference type="Pfam" id="PF04254">
    <property type="entry name" value="DUF432"/>
    <property type="match status" value="1"/>
</dbReference>
<dbReference type="OrthoDB" id="116710at2157"/>
<dbReference type="RefSeq" id="WP_013143800.1">
    <property type="nucleotide sequence ID" value="NC_014205.1"/>
</dbReference>
<dbReference type="GeneID" id="9234805"/>